<dbReference type="GO" id="GO:0004523">
    <property type="term" value="F:RNA-DNA hybrid ribonuclease activity"/>
    <property type="evidence" value="ECO:0007669"/>
    <property type="project" value="InterPro"/>
</dbReference>
<dbReference type="Gene3D" id="3.30.420.10">
    <property type="entry name" value="Ribonuclease H-like superfamily/Ribonuclease H"/>
    <property type="match status" value="2"/>
</dbReference>
<gene>
    <name evidence="2" type="ORF">FSB_LOCUS13522</name>
</gene>
<dbReference type="SUPFAM" id="SSF56672">
    <property type="entry name" value="DNA/RNA polymerases"/>
    <property type="match status" value="1"/>
</dbReference>
<dbReference type="InterPro" id="IPR001584">
    <property type="entry name" value="Integrase_cat-core"/>
</dbReference>
<dbReference type="CDD" id="cd09279">
    <property type="entry name" value="RNase_HI_like"/>
    <property type="match status" value="1"/>
</dbReference>
<dbReference type="Gene3D" id="3.30.70.270">
    <property type="match status" value="2"/>
</dbReference>
<dbReference type="Gene3D" id="1.10.340.70">
    <property type="match status" value="1"/>
</dbReference>
<dbReference type="InterPro" id="IPR002156">
    <property type="entry name" value="RNaseH_domain"/>
</dbReference>
<accession>A0A2N9FF43</accession>
<dbReference type="Pfam" id="PF13456">
    <property type="entry name" value="RVT_3"/>
    <property type="match status" value="1"/>
</dbReference>
<dbReference type="PANTHER" id="PTHR48475:SF1">
    <property type="entry name" value="RNASE H TYPE-1 DOMAIN-CONTAINING PROTEIN"/>
    <property type="match status" value="1"/>
</dbReference>
<dbReference type="InterPro" id="IPR000477">
    <property type="entry name" value="RT_dom"/>
</dbReference>
<dbReference type="PROSITE" id="PS50994">
    <property type="entry name" value="INTEGRASE"/>
    <property type="match status" value="1"/>
</dbReference>
<sequence length="781" mass="90148">MKPEWILKIKEEVVKQLKAGFIKAVSQTDWVANVVPVPKKDRKVRMCVGFRDLNRACPKDYFPLPHIDVLVDNTVGNALMSFMDGFSGYNQILMAPEDMMETTFVTKWGIYCYTVMPFRLKNVGATYQRMAITLLHDMMHKEVEVYVDDMIVKSATRGEHITKLRKFFERIKKYKLRLNPNKCTFGVTTGKLLGHMVSSRGIEVDLTKIKAILEMPPPKTEKEIRGFLGRLQYISRFIARLTTTCEPIFKLLKKGEPKEWTKIKLKHILLAHQVLVVARMDPLKHLFEKPALTRKLSRWLILLAEFDLTYVAKNTIKGRVIAEHCVSHPVGEDDLDDDFQDEDVLNVEEKATWKMYFDRASNQYGYGVGVFLIAPDGVHIPLSAKLNFVDTNNVAKYEACIVSLEALLAIDVKEMEIYGDSALVLAQAQRIEKMKEEHLKPYQAYLEGVCQKFTKIEYTYVPRSQNQFANALATLASLVQIPKNTFVRPIKIKRREAPAHEREVCVLDDEINDEKPWYYDIHNFVEDRVYPKGADRKDRRVLRSGKNLSKKFIKRVCGPHTNVQMLAKNIVRLGFYWVTMEADCIEHAKKCHQCQIHSNLNHLPPKELYNMISPWPFSVWGIDIIGKITPKASNGHEFILVAINYFIKWVEAASLSVLKAKHMARFIESNIICRYGFPHEIILDSGMHFEDEVQRILQKVSEKDGSSIHKKVKPRNLKEGDLVLKELRAPVFDPRGKFKPNWVGPFVIKTLFSSRAAKLMDMDGEELFQPVNLDRLHKYYV</sequence>
<name>A0A2N9FF43_FAGSY</name>
<evidence type="ECO:0000259" key="1">
    <source>
        <dbReference type="PROSITE" id="PS50994"/>
    </source>
</evidence>
<dbReference type="SUPFAM" id="SSF53098">
    <property type="entry name" value="Ribonuclease H-like"/>
    <property type="match status" value="2"/>
</dbReference>
<organism evidence="2">
    <name type="scientific">Fagus sylvatica</name>
    <name type="common">Beechnut</name>
    <dbReference type="NCBI Taxonomy" id="28930"/>
    <lineage>
        <taxon>Eukaryota</taxon>
        <taxon>Viridiplantae</taxon>
        <taxon>Streptophyta</taxon>
        <taxon>Embryophyta</taxon>
        <taxon>Tracheophyta</taxon>
        <taxon>Spermatophyta</taxon>
        <taxon>Magnoliopsida</taxon>
        <taxon>eudicotyledons</taxon>
        <taxon>Gunneridae</taxon>
        <taxon>Pentapetalae</taxon>
        <taxon>rosids</taxon>
        <taxon>fabids</taxon>
        <taxon>Fagales</taxon>
        <taxon>Fagaceae</taxon>
        <taxon>Fagus</taxon>
    </lineage>
</organism>
<reference evidence="2" key="1">
    <citation type="submission" date="2018-02" db="EMBL/GenBank/DDBJ databases">
        <authorList>
            <person name="Cohen D.B."/>
            <person name="Kent A.D."/>
        </authorList>
    </citation>
    <scope>NUCLEOTIDE SEQUENCE</scope>
</reference>
<evidence type="ECO:0000313" key="2">
    <source>
        <dbReference type="EMBL" id="SPC85640.1"/>
    </source>
</evidence>
<dbReference type="InterPro" id="IPR012337">
    <property type="entry name" value="RNaseH-like_sf"/>
</dbReference>
<dbReference type="CDD" id="cd01647">
    <property type="entry name" value="RT_LTR"/>
    <property type="match status" value="1"/>
</dbReference>
<dbReference type="InterPro" id="IPR043502">
    <property type="entry name" value="DNA/RNA_pol_sf"/>
</dbReference>
<proteinExistence type="predicted"/>
<dbReference type="AlphaFoldDB" id="A0A2N9FF43"/>
<dbReference type="InterPro" id="IPR043128">
    <property type="entry name" value="Rev_trsase/Diguanyl_cyclase"/>
</dbReference>
<dbReference type="Gene3D" id="3.10.10.10">
    <property type="entry name" value="HIV Type 1 Reverse Transcriptase, subunit A, domain 1"/>
    <property type="match status" value="1"/>
</dbReference>
<dbReference type="Pfam" id="PF00078">
    <property type="entry name" value="RVT_1"/>
    <property type="match status" value="1"/>
</dbReference>
<protein>
    <recommendedName>
        <fullName evidence="1">Integrase catalytic domain-containing protein</fullName>
    </recommendedName>
</protein>
<dbReference type="InterPro" id="IPR036397">
    <property type="entry name" value="RNaseH_sf"/>
</dbReference>
<dbReference type="GO" id="GO:0015074">
    <property type="term" value="P:DNA integration"/>
    <property type="evidence" value="ECO:0007669"/>
    <property type="project" value="InterPro"/>
</dbReference>
<dbReference type="PANTHER" id="PTHR48475">
    <property type="entry name" value="RIBONUCLEASE H"/>
    <property type="match status" value="1"/>
</dbReference>
<dbReference type="GO" id="GO:0003676">
    <property type="term" value="F:nucleic acid binding"/>
    <property type="evidence" value="ECO:0007669"/>
    <property type="project" value="InterPro"/>
</dbReference>
<feature type="domain" description="Integrase catalytic" evidence="1">
    <location>
        <begin position="612"/>
        <end position="705"/>
    </location>
</feature>
<dbReference type="EMBL" id="OIVN01000791">
    <property type="protein sequence ID" value="SPC85640.1"/>
    <property type="molecule type" value="Genomic_DNA"/>
</dbReference>